<accession>A0AC11AN62</accession>
<name>A0AC11AN62_SHEEP</name>
<reference evidence="1" key="1">
    <citation type="submission" date="2020-11" db="EMBL/GenBank/DDBJ databases">
        <authorList>
            <person name="Davenport K.M."/>
            <person name="Bickhart D.M."/>
            <person name="Smith T.P.L."/>
            <person name="Murdoch B.M."/>
            <person name="Rosen B.D."/>
        </authorList>
    </citation>
    <scope>NUCLEOTIDE SEQUENCE [LARGE SCALE GENOMIC DNA]</scope>
    <source>
        <strain evidence="1">OAR_USU_Benz2616</strain>
    </source>
</reference>
<gene>
    <name evidence="1" type="primary">CD58</name>
</gene>
<dbReference type="Ensembl" id="ENSOART00020000985.2">
    <property type="protein sequence ID" value="ENSOARP00020000795.2"/>
    <property type="gene ID" value="ENSOARG00020000728.2"/>
</dbReference>
<evidence type="ECO:0000313" key="1">
    <source>
        <dbReference type="Ensembl" id="ENSOARP00020000795.2"/>
    </source>
</evidence>
<reference evidence="1" key="3">
    <citation type="submission" date="2025-09" db="UniProtKB">
        <authorList>
            <consortium name="Ensembl"/>
        </authorList>
    </citation>
    <scope>IDENTIFICATION</scope>
</reference>
<sequence length="258" mass="28338">MAAGSAPGCALGALGLVCLFLKLDFISCFSQDIYGAMNGNVTFYVSESQPFTEIMWKKGKDKVVEWDQTSGLEAFQSFKNRVHLDIVSGNLTITGLTKLDEDVYEIESPSVKKSSQFHLRVIEPPPTPSASCFLTEGGNITLTCSIPEGDPKELDDSDLIRYLWECPPTIQCHRGSISSEAFVSAESDLSQNVQCIVSNPLFRTSASVSLSTCLPEAHGIQFPEQGLKPDPLPWERRVLAIELPGKSHFVFRPKSSIF</sequence>
<reference evidence="1" key="2">
    <citation type="submission" date="2025-08" db="UniProtKB">
        <authorList>
            <consortium name="Ensembl"/>
        </authorList>
    </citation>
    <scope>IDENTIFICATION</scope>
</reference>
<organism evidence="1">
    <name type="scientific">Ovis aries</name>
    <name type="common">Sheep</name>
    <dbReference type="NCBI Taxonomy" id="9940"/>
    <lineage>
        <taxon>Eukaryota</taxon>
        <taxon>Metazoa</taxon>
        <taxon>Chordata</taxon>
        <taxon>Craniata</taxon>
        <taxon>Vertebrata</taxon>
        <taxon>Euteleostomi</taxon>
        <taxon>Mammalia</taxon>
        <taxon>Eutheria</taxon>
        <taxon>Laurasiatheria</taxon>
        <taxon>Artiodactyla</taxon>
        <taxon>Ruminantia</taxon>
        <taxon>Pecora</taxon>
        <taxon>Bovidae</taxon>
        <taxon>Caprinae</taxon>
        <taxon>Ovis</taxon>
    </lineage>
</organism>
<protein>
    <submittedName>
        <fullName evidence="1">Uncharacterized protein</fullName>
    </submittedName>
</protein>
<proteinExistence type="predicted"/>